<comment type="caution">
    <text evidence="8">The sequence shown here is derived from an EMBL/GenBank/DDBJ whole genome shotgun (WGS) entry which is preliminary data.</text>
</comment>
<keyword evidence="2" id="KW-0813">Transport</keyword>
<feature type="transmembrane region" description="Helical" evidence="6">
    <location>
        <begin position="241"/>
        <end position="259"/>
    </location>
</feature>
<feature type="transmembrane region" description="Helical" evidence="6">
    <location>
        <begin position="215"/>
        <end position="235"/>
    </location>
</feature>
<keyword evidence="4 6" id="KW-1133">Transmembrane helix</keyword>
<evidence type="ECO:0000256" key="4">
    <source>
        <dbReference type="ARBA" id="ARBA00022989"/>
    </source>
</evidence>
<feature type="transmembrane region" description="Helical" evidence="6">
    <location>
        <begin position="54"/>
        <end position="73"/>
    </location>
</feature>
<dbReference type="PANTHER" id="PTHR42718:SF9">
    <property type="entry name" value="MAJOR FACILITATOR SUPERFAMILY MULTIDRUG TRANSPORTER MFSC"/>
    <property type="match status" value="1"/>
</dbReference>
<feature type="transmembrane region" description="Helical" evidence="6">
    <location>
        <begin position="85"/>
        <end position="104"/>
    </location>
</feature>
<evidence type="ECO:0000313" key="8">
    <source>
        <dbReference type="EMBL" id="GAA1805277.1"/>
    </source>
</evidence>
<keyword evidence="3 6" id="KW-0812">Transmembrane</keyword>
<dbReference type="Gene3D" id="1.20.1250.20">
    <property type="entry name" value="MFS general substrate transporter like domains"/>
    <property type="match status" value="1"/>
</dbReference>
<dbReference type="RefSeq" id="WP_344294396.1">
    <property type="nucleotide sequence ID" value="NZ_BAAANJ010000004.1"/>
</dbReference>
<name>A0ABN2M0C0_9MICO</name>
<dbReference type="Gene3D" id="1.20.1720.10">
    <property type="entry name" value="Multidrug resistance protein D"/>
    <property type="match status" value="1"/>
</dbReference>
<feature type="transmembrane region" description="Helical" evidence="6">
    <location>
        <begin position="20"/>
        <end position="42"/>
    </location>
</feature>
<keyword evidence="9" id="KW-1185">Reference proteome</keyword>
<feature type="transmembrane region" description="Helical" evidence="6">
    <location>
        <begin position="151"/>
        <end position="171"/>
    </location>
</feature>
<dbReference type="InterPro" id="IPR011701">
    <property type="entry name" value="MFS"/>
</dbReference>
<feature type="transmembrane region" description="Helical" evidence="6">
    <location>
        <begin position="368"/>
        <end position="393"/>
    </location>
</feature>
<dbReference type="CDD" id="cd17321">
    <property type="entry name" value="MFS_MMR_MDR_like"/>
    <property type="match status" value="1"/>
</dbReference>
<evidence type="ECO:0000256" key="2">
    <source>
        <dbReference type="ARBA" id="ARBA00022448"/>
    </source>
</evidence>
<feature type="transmembrane region" description="Helical" evidence="6">
    <location>
        <begin position="110"/>
        <end position="130"/>
    </location>
</feature>
<dbReference type="PANTHER" id="PTHR42718">
    <property type="entry name" value="MAJOR FACILITATOR SUPERFAMILY MULTIDRUG TRANSPORTER MFSC"/>
    <property type="match status" value="1"/>
</dbReference>
<feature type="transmembrane region" description="Helical" evidence="6">
    <location>
        <begin position="177"/>
        <end position="195"/>
    </location>
</feature>
<sequence>MSHPRAGSSAPGRARSDWTIVALCTGTTLSALNSGMIAVALSTLRREFSVDVTTVTWVITAFYLTSSVLQPVMGRLADRYGPRRVFTIGLVIVGVAGALGPFATTFEWLVGVRVLLAIGTATTFPSAAAMMRSVAAITGLSAPKMIGRIQLIDTSSAAVGPVLGGLLITAFGWEGIFWVNVPLAIIAIVATRILAPHDGPREHVPLARTVAESDLPGILGFAVTVVTLLLFLLGLTTAPNWWFLAVAIVAGGLFTWRELTYDNPFVDLRLLAANVALIRVYATFILATLVLYSALFGVPQYLEDHAGYRTDAVGAMMLPLAAFTVILAPLVERVIDKRGIRTALIAGSIGLALAAFALQLLAASTSPATVLLLMAAVGIPYGVVLIAITQSLYVAAPPEHVGQAAGLFQTARSLGCIGATVVVGLSFSGGTAPADWNLLATAIAVLAVLFVATVVLWRDPRAARAAAPEVG</sequence>
<evidence type="ECO:0000259" key="7">
    <source>
        <dbReference type="PROSITE" id="PS50850"/>
    </source>
</evidence>
<dbReference type="SUPFAM" id="SSF103473">
    <property type="entry name" value="MFS general substrate transporter"/>
    <property type="match status" value="1"/>
</dbReference>
<comment type="subcellular location">
    <subcellularLocation>
        <location evidence="1">Cell membrane</location>
        <topology evidence="1">Multi-pass membrane protein</topology>
    </subcellularLocation>
</comment>
<reference evidence="8 9" key="1">
    <citation type="journal article" date="2019" name="Int. J. Syst. Evol. Microbiol.">
        <title>The Global Catalogue of Microorganisms (GCM) 10K type strain sequencing project: providing services to taxonomists for standard genome sequencing and annotation.</title>
        <authorList>
            <consortium name="The Broad Institute Genomics Platform"/>
            <consortium name="The Broad Institute Genome Sequencing Center for Infectious Disease"/>
            <person name="Wu L."/>
            <person name="Ma J."/>
        </authorList>
    </citation>
    <scope>NUCLEOTIDE SEQUENCE [LARGE SCALE GENOMIC DNA]</scope>
    <source>
        <strain evidence="8 9">JCM 14322</strain>
    </source>
</reference>
<evidence type="ECO:0000256" key="3">
    <source>
        <dbReference type="ARBA" id="ARBA00022692"/>
    </source>
</evidence>
<protein>
    <submittedName>
        <fullName evidence="8">MFS transporter</fullName>
    </submittedName>
</protein>
<evidence type="ECO:0000256" key="6">
    <source>
        <dbReference type="SAM" id="Phobius"/>
    </source>
</evidence>
<gene>
    <name evidence="8" type="ORF">GCM10009749_11720</name>
</gene>
<dbReference type="InterPro" id="IPR020846">
    <property type="entry name" value="MFS_dom"/>
</dbReference>
<feature type="transmembrane region" description="Helical" evidence="6">
    <location>
        <begin position="343"/>
        <end position="362"/>
    </location>
</feature>
<feature type="transmembrane region" description="Helical" evidence="6">
    <location>
        <begin position="438"/>
        <end position="457"/>
    </location>
</feature>
<dbReference type="InterPro" id="IPR036259">
    <property type="entry name" value="MFS_trans_sf"/>
</dbReference>
<accession>A0ABN2M0C0</accession>
<dbReference type="EMBL" id="BAAANJ010000004">
    <property type="protein sequence ID" value="GAA1805277.1"/>
    <property type="molecule type" value="Genomic_DNA"/>
</dbReference>
<proteinExistence type="predicted"/>
<dbReference type="Pfam" id="PF07690">
    <property type="entry name" value="MFS_1"/>
    <property type="match status" value="1"/>
</dbReference>
<evidence type="ECO:0000256" key="5">
    <source>
        <dbReference type="ARBA" id="ARBA00023136"/>
    </source>
</evidence>
<dbReference type="PROSITE" id="PS50850">
    <property type="entry name" value="MFS"/>
    <property type="match status" value="1"/>
</dbReference>
<organism evidence="8 9">
    <name type="scientific">Agromyces neolithicus</name>
    <dbReference type="NCBI Taxonomy" id="269420"/>
    <lineage>
        <taxon>Bacteria</taxon>
        <taxon>Bacillati</taxon>
        <taxon>Actinomycetota</taxon>
        <taxon>Actinomycetes</taxon>
        <taxon>Micrococcales</taxon>
        <taxon>Microbacteriaceae</taxon>
        <taxon>Agromyces</taxon>
    </lineage>
</organism>
<evidence type="ECO:0000256" key="1">
    <source>
        <dbReference type="ARBA" id="ARBA00004651"/>
    </source>
</evidence>
<feature type="transmembrane region" description="Helical" evidence="6">
    <location>
        <begin position="312"/>
        <end position="331"/>
    </location>
</feature>
<evidence type="ECO:0000313" key="9">
    <source>
        <dbReference type="Proteomes" id="UP001500002"/>
    </source>
</evidence>
<feature type="domain" description="Major facilitator superfamily (MFS) profile" evidence="7">
    <location>
        <begin position="19"/>
        <end position="459"/>
    </location>
</feature>
<feature type="transmembrane region" description="Helical" evidence="6">
    <location>
        <begin position="414"/>
        <end position="432"/>
    </location>
</feature>
<keyword evidence="5 6" id="KW-0472">Membrane</keyword>
<dbReference type="Proteomes" id="UP001500002">
    <property type="component" value="Unassembled WGS sequence"/>
</dbReference>
<feature type="transmembrane region" description="Helical" evidence="6">
    <location>
        <begin position="271"/>
        <end position="292"/>
    </location>
</feature>